<dbReference type="OrthoDB" id="8005593at2"/>
<comment type="caution">
    <text evidence="1">The sequence shown here is derived from an EMBL/GenBank/DDBJ whole genome shotgun (WGS) entry which is preliminary data.</text>
</comment>
<dbReference type="STRING" id="427683.A5481_13300"/>
<name>A0A179SA62_9HYPH</name>
<organism evidence="1 2">
    <name type="scientific">Methylobacterium platani</name>
    <dbReference type="NCBI Taxonomy" id="427683"/>
    <lineage>
        <taxon>Bacteria</taxon>
        <taxon>Pseudomonadati</taxon>
        <taxon>Pseudomonadota</taxon>
        <taxon>Alphaproteobacteria</taxon>
        <taxon>Hyphomicrobiales</taxon>
        <taxon>Methylobacteriaceae</taxon>
        <taxon>Methylobacterium</taxon>
    </lineage>
</organism>
<dbReference type="RefSeq" id="WP_082984922.1">
    <property type="nucleotide sequence ID" value="NZ_LWHQ01000022.1"/>
</dbReference>
<dbReference type="EMBL" id="LWHQ01000022">
    <property type="protein sequence ID" value="OAS24703.1"/>
    <property type="molecule type" value="Genomic_DNA"/>
</dbReference>
<dbReference type="AlphaFoldDB" id="A0A179SA62"/>
<gene>
    <name evidence="1" type="ORF">A5481_13300</name>
</gene>
<dbReference type="Proteomes" id="UP000078316">
    <property type="component" value="Unassembled WGS sequence"/>
</dbReference>
<protein>
    <submittedName>
        <fullName evidence="1">Uncharacterized protein</fullName>
    </submittedName>
</protein>
<sequence>MRRLLGATLLALGGTGLGLGLGAGPAQAQRPKPPAAAKPLPEKLVTCGALSNLRILMAETGGDPAAIKARLADPKADQLGCTRIGRDRVEGNAERVVIGGTAYDCLKVKESSLCRWTLSGVPAEAP</sequence>
<reference evidence="1 2" key="1">
    <citation type="submission" date="2016-04" db="EMBL/GenBank/DDBJ databases">
        <authorList>
            <person name="Evans L.H."/>
            <person name="Alamgir A."/>
            <person name="Owens N."/>
            <person name="Weber N.D."/>
            <person name="Virtaneva K."/>
            <person name="Barbian K."/>
            <person name="Babar A."/>
            <person name="Rosenke K."/>
        </authorList>
    </citation>
    <scope>NUCLEOTIDE SEQUENCE [LARGE SCALE GENOMIC DNA]</scope>
    <source>
        <strain evidence="1 2">PMB02</strain>
    </source>
</reference>
<proteinExistence type="predicted"/>
<evidence type="ECO:0000313" key="2">
    <source>
        <dbReference type="Proteomes" id="UP000078316"/>
    </source>
</evidence>
<evidence type="ECO:0000313" key="1">
    <source>
        <dbReference type="EMBL" id="OAS24703.1"/>
    </source>
</evidence>
<accession>A0A179SA62</accession>